<dbReference type="EMBL" id="VWRR01000018">
    <property type="protein sequence ID" value="KAF6000624.1"/>
    <property type="molecule type" value="Genomic_DNA"/>
</dbReference>
<evidence type="ECO:0000256" key="1">
    <source>
        <dbReference type="SAM" id="MobiDB-lite"/>
    </source>
</evidence>
<sequence length="265" mass="29922">MSVGQVLDPYWILLGRSLDAEAWPDATLLAFVDDLFEICLLGREEASLWRPRFAKLVTIALERVSSESAFQDWCRGVLDAPRWQRCLMPGWHASAITLIRAIPPKGRCRVLQRCLCVILLKRESLVESSQPHDTRSPTGGHDATSAQDPLSSTALVERVTQTLLAEISVRDASDGSRMDLDRLDRTAQCLRMLLLDWSLSSNAAKVASKLDQARAQRLLEVIAYWMRITRSMTEPKSYRVRTQLHLLRQQLREWRVDGAASGILA</sequence>
<reference evidence="2 3" key="1">
    <citation type="journal article" date="2020" name="J. Phycol.">
        <title>Comparative genome analysis reveals Cyanidiococcus gen. nov., a new extremophilic red algal genus sister to Cyanidioschyzon (Cyanidioschyzonaceae, Rhodophyta).</title>
        <authorList>
            <person name="Liu S.-L."/>
            <person name="Chiang Y.-R."/>
            <person name="Yoon H.S."/>
            <person name="Fu H.-Y."/>
        </authorList>
    </citation>
    <scope>NUCLEOTIDE SEQUENCE [LARGE SCALE GENOMIC DNA]</scope>
    <source>
        <strain evidence="2 3">THAL066</strain>
    </source>
</reference>
<keyword evidence="3" id="KW-1185">Reference proteome</keyword>
<organism evidence="2 3">
    <name type="scientific">Cyanidiococcus yangmingshanensis</name>
    <dbReference type="NCBI Taxonomy" id="2690220"/>
    <lineage>
        <taxon>Eukaryota</taxon>
        <taxon>Rhodophyta</taxon>
        <taxon>Bangiophyceae</taxon>
        <taxon>Cyanidiales</taxon>
        <taxon>Cyanidiaceae</taxon>
        <taxon>Cyanidiococcus</taxon>
    </lineage>
</organism>
<feature type="region of interest" description="Disordered" evidence="1">
    <location>
        <begin position="128"/>
        <end position="149"/>
    </location>
</feature>
<accession>A0A7J7ID61</accession>
<dbReference type="AlphaFoldDB" id="A0A7J7ID61"/>
<name>A0A7J7ID61_9RHOD</name>
<comment type="caution">
    <text evidence="2">The sequence shown here is derived from an EMBL/GenBank/DDBJ whole genome shotgun (WGS) entry which is preliminary data.</text>
</comment>
<protein>
    <submittedName>
        <fullName evidence="2">Uncharacterized protein</fullName>
    </submittedName>
</protein>
<dbReference type="OrthoDB" id="13220at2759"/>
<proteinExistence type="predicted"/>
<evidence type="ECO:0000313" key="2">
    <source>
        <dbReference type="EMBL" id="KAF6000624.1"/>
    </source>
</evidence>
<dbReference type="Proteomes" id="UP000530660">
    <property type="component" value="Unassembled WGS sequence"/>
</dbReference>
<gene>
    <name evidence="2" type="ORF">F1559_000044</name>
</gene>
<evidence type="ECO:0000313" key="3">
    <source>
        <dbReference type="Proteomes" id="UP000530660"/>
    </source>
</evidence>